<keyword evidence="8 9" id="KW-0012">Acyltransferase</keyword>
<keyword evidence="9" id="KW-0444">Lipid biosynthesis</keyword>
<evidence type="ECO:0000313" key="11">
    <source>
        <dbReference type="EMBL" id="MDY7228704.1"/>
    </source>
</evidence>
<dbReference type="EMBL" id="JAXIVS010000006">
    <property type="protein sequence ID" value="MDY7228704.1"/>
    <property type="molecule type" value="Genomic_DNA"/>
</dbReference>
<keyword evidence="9" id="KW-0594">Phospholipid biosynthesis</keyword>
<name>A0ABU5H746_9BACT</name>
<accession>A0ABU5H746</accession>
<dbReference type="SUPFAM" id="SSF69593">
    <property type="entry name" value="Glycerol-3-phosphate (1)-acyltransferase"/>
    <property type="match status" value="1"/>
</dbReference>
<dbReference type="CDD" id="cd07989">
    <property type="entry name" value="LPLAT_AGPAT-like"/>
    <property type="match status" value="1"/>
</dbReference>
<evidence type="ECO:0000259" key="10">
    <source>
        <dbReference type="SMART" id="SM00563"/>
    </source>
</evidence>
<evidence type="ECO:0000256" key="4">
    <source>
        <dbReference type="ARBA" id="ARBA00008655"/>
    </source>
</evidence>
<feature type="domain" description="Phospholipid/glycerol acyltransferase" evidence="10">
    <location>
        <begin position="69"/>
        <end position="183"/>
    </location>
</feature>
<dbReference type="SMART" id="SM00563">
    <property type="entry name" value="PlsC"/>
    <property type="match status" value="1"/>
</dbReference>
<evidence type="ECO:0000256" key="7">
    <source>
        <dbReference type="ARBA" id="ARBA00022679"/>
    </source>
</evidence>
<dbReference type="PANTHER" id="PTHR10434">
    <property type="entry name" value="1-ACYL-SN-GLYCEROL-3-PHOSPHATE ACYLTRANSFERASE"/>
    <property type="match status" value="1"/>
</dbReference>
<protein>
    <recommendedName>
        <fullName evidence="6 9">1-acyl-sn-glycerol-3-phosphate acyltransferase</fullName>
        <ecNumber evidence="5 9">2.3.1.51</ecNumber>
    </recommendedName>
</protein>
<dbReference type="Proteomes" id="UP001291309">
    <property type="component" value="Unassembled WGS sequence"/>
</dbReference>
<dbReference type="EC" id="2.3.1.51" evidence="5 9"/>
<comment type="similarity">
    <text evidence="4 9">Belongs to the 1-acyl-sn-glycerol-3-phosphate acyltransferase family.</text>
</comment>
<dbReference type="InterPro" id="IPR002123">
    <property type="entry name" value="Plipid/glycerol_acylTrfase"/>
</dbReference>
<evidence type="ECO:0000256" key="2">
    <source>
        <dbReference type="ARBA" id="ARBA00004728"/>
    </source>
</evidence>
<dbReference type="Pfam" id="PF01553">
    <property type="entry name" value="Acyltransferase"/>
    <property type="match status" value="1"/>
</dbReference>
<dbReference type="RefSeq" id="WP_321547423.1">
    <property type="nucleotide sequence ID" value="NZ_JAXIVS010000006.1"/>
</dbReference>
<comment type="caution">
    <text evidence="11">The sequence shown here is derived from an EMBL/GenBank/DDBJ whole genome shotgun (WGS) entry which is preliminary data.</text>
</comment>
<keyword evidence="9" id="KW-0443">Lipid metabolism</keyword>
<keyword evidence="7 9" id="KW-0808">Transferase</keyword>
<organism evidence="11 12">
    <name type="scientific">Hyalangium rubrum</name>
    <dbReference type="NCBI Taxonomy" id="3103134"/>
    <lineage>
        <taxon>Bacteria</taxon>
        <taxon>Pseudomonadati</taxon>
        <taxon>Myxococcota</taxon>
        <taxon>Myxococcia</taxon>
        <taxon>Myxococcales</taxon>
        <taxon>Cystobacterineae</taxon>
        <taxon>Archangiaceae</taxon>
        <taxon>Hyalangium</taxon>
    </lineage>
</organism>
<dbReference type="PANTHER" id="PTHR10434:SF11">
    <property type="entry name" value="1-ACYL-SN-GLYCEROL-3-PHOSPHATE ACYLTRANSFERASE"/>
    <property type="match status" value="1"/>
</dbReference>
<proteinExistence type="inferred from homology"/>
<evidence type="ECO:0000256" key="6">
    <source>
        <dbReference type="ARBA" id="ARBA00016139"/>
    </source>
</evidence>
<gene>
    <name evidence="11" type="ORF">SYV04_19935</name>
</gene>
<comment type="domain">
    <text evidence="9">The HXXXXD motif is essential for acyltransferase activity and may constitute the binding site for the phosphate moiety of the glycerol-3-phosphate.</text>
</comment>
<reference evidence="11 12" key="1">
    <citation type="submission" date="2023-12" db="EMBL/GenBank/DDBJ databases">
        <title>the genome sequence of Hyalangium sp. s54d21.</title>
        <authorList>
            <person name="Zhang X."/>
        </authorList>
    </citation>
    <scope>NUCLEOTIDE SEQUENCE [LARGE SCALE GENOMIC DNA]</scope>
    <source>
        <strain evidence="12">s54d21</strain>
    </source>
</reference>
<evidence type="ECO:0000256" key="9">
    <source>
        <dbReference type="RuleBase" id="RU361267"/>
    </source>
</evidence>
<dbReference type="GO" id="GO:0016746">
    <property type="term" value="F:acyltransferase activity"/>
    <property type="evidence" value="ECO:0007669"/>
    <property type="project" value="UniProtKB-KW"/>
</dbReference>
<keyword evidence="12" id="KW-1185">Reference proteome</keyword>
<sequence>MIPNFLKTAWADTAALSLTAFTSPMTSLLSLRSPRDADGLLYHWGRGMMRAAGATHTSKGLEHLPEGNVVFVCNHQSNYDVILFFAHVRKHTRWVAKRELFKVPVFGTTMRLAGNIPVDRDGSESDKSRLSEAVVAVRERVSVMFFPEGTRNSDGKLKPFKKGAAVFGIQAGVPIVPMAVSGTRNILPKGSLAIRYGQKAALVVGEPIHTQGLTLDDREALTHQLEQTVARLYAEACELSGDKP</sequence>
<comment type="pathway">
    <text evidence="3">Lipid metabolism.</text>
</comment>
<evidence type="ECO:0000313" key="12">
    <source>
        <dbReference type="Proteomes" id="UP001291309"/>
    </source>
</evidence>
<dbReference type="InterPro" id="IPR004552">
    <property type="entry name" value="AGP_acyltrans"/>
</dbReference>
<comment type="catalytic activity">
    <reaction evidence="1 9">
        <text>a 1-acyl-sn-glycero-3-phosphate + an acyl-CoA = a 1,2-diacyl-sn-glycero-3-phosphate + CoA</text>
        <dbReference type="Rhea" id="RHEA:19709"/>
        <dbReference type="ChEBI" id="CHEBI:57287"/>
        <dbReference type="ChEBI" id="CHEBI:57970"/>
        <dbReference type="ChEBI" id="CHEBI:58342"/>
        <dbReference type="ChEBI" id="CHEBI:58608"/>
        <dbReference type="EC" id="2.3.1.51"/>
    </reaction>
</comment>
<comment type="pathway">
    <text evidence="2">Phospholipid metabolism; CDP-diacylglycerol biosynthesis; CDP-diacylglycerol from sn-glycerol 3-phosphate: step 2/3.</text>
</comment>
<evidence type="ECO:0000256" key="1">
    <source>
        <dbReference type="ARBA" id="ARBA00001141"/>
    </source>
</evidence>
<dbReference type="NCBIfam" id="TIGR00530">
    <property type="entry name" value="AGP_acyltrn"/>
    <property type="match status" value="1"/>
</dbReference>
<keyword evidence="9" id="KW-1208">Phospholipid metabolism</keyword>
<evidence type="ECO:0000256" key="3">
    <source>
        <dbReference type="ARBA" id="ARBA00005189"/>
    </source>
</evidence>
<evidence type="ECO:0000256" key="5">
    <source>
        <dbReference type="ARBA" id="ARBA00013211"/>
    </source>
</evidence>
<evidence type="ECO:0000256" key="8">
    <source>
        <dbReference type="ARBA" id="ARBA00023315"/>
    </source>
</evidence>